<proteinExistence type="predicted"/>
<comment type="caution">
    <text evidence="1">The sequence shown here is derived from an EMBL/GenBank/DDBJ whole genome shotgun (WGS) entry which is preliminary data.</text>
</comment>
<dbReference type="AlphaFoldDB" id="A0A2Z6UJE4"/>
<dbReference type="EMBL" id="BDSG01000002">
    <property type="protein sequence ID" value="GBL08676.1"/>
    <property type="molecule type" value="Genomic_DNA"/>
</dbReference>
<reference evidence="1 2" key="1">
    <citation type="journal article" date="2018" name="Front. Microbiol.">
        <title>Adaptation of the Freshwater Bloom-Forming Cyanobacterium Microcystis aeruginosa to Brackish Water Is Driven by Recent Horizontal Transfer of Sucrose Genes.</title>
        <authorList>
            <person name="Tanabe Y."/>
            <person name="Hodoki Y."/>
            <person name="Sano T."/>
            <person name="Tada K."/>
            <person name="Watanabe M.M."/>
        </authorList>
    </citation>
    <scope>NUCLEOTIDE SEQUENCE [LARGE SCALE GENOMIC DNA]</scope>
    <source>
        <strain evidence="1 2">Sj</strain>
    </source>
</reference>
<protein>
    <submittedName>
        <fullName evidence="1">Uncharacterized protein</fullName>
    </submittedName>
</protein>
<gene>
    <name evidence="1" type="ORF">MSj_00149</name>
</gene>
<evidence type="ECO:0000313" key="2">
    <source>
        <dbReference type="Proteomes" id="UP000248272"/>
    </source>
</evidence>
<evidence type="ECO:0000313" key="1">
    <source>
        <dbReference type="EMBL" id="GBL08676.1"/>
    </source>
</evidence>
<accession>A0A2Z6UJE4</accession>
<sequence length="46" mass="5123">MSMVRSPKSIGAPVGATSRNAPYSYDDRYPRNKLCFVRGGEVLDIF</sequence>
<dbReference type="Proteomes" id="UP000248272">
    <property type="component" value="Unassembled WGS sequence"/>
</dbReference>
<name>A0A2Z6UJE4_MICAE</name>
<organism evidence="1 2">
    <name type="scientific">Microcystis aeruginosa Sj</name>
    <dbReference type="NCBI Taxonomy" id="1979544"/>
    <lineage>
        <taxon>Bacteria</taxon>
        <taxon>Bacillati</taxon>
        <taxon>Cyanobacteriota</taxon>
        <taxon>Cyanophyceae</taxon>
        <taxon>Oscillatoriophycideae</taxon>
        <taxon>Chroococcales</taxon>
        <taxon>Microcystaceae</taxon>
        <taxon>Microcystis</taxon>
    </lineage>
</organism>